<feature type="binding site" evidence="4">
    <location>
        <begin position="11"/>
        <end position="15"/>
    </location>
    <ligand>
        <name>ATP</name>
        <dbReference type="ChEBI" id="CHEBI:30616"/>
    </ligand>
</feature>
<evidence type="ECO:0000256" key="3">
    <source>
        <dbReference type="ARBA" id="ARBA00022840"/>
    </source>
</evidence>
<dbReference type="GO" id="GO:0009396">
    <property type="term" value="P:folic acid-containing compound biosynthetic process"/>
    <property type="evidence" value="ECO:0007669"/>
    <property type="project" value="TreeGrafter"/>
</dbReference>
<comment type="cofactor">
    <cofactor evidence="5">
        <name>Mg(2+)</name>
        <dbReference type="ChEBI" id="CHEBI:18420"/>
    </cofactor>
</comment>
<dbReference type="NCBIfam" id="TIGR02727">
    <property type="entry name" value="MTHFS_bact"/>
    <property type="match status" value="1"/>
</dbReference>
<keyword evidence="6" id="KW-0436">Ligase</keyword>
<dbReference type="GO" id="GO:0035999">
    <property type="term" value="P:tetrahydrofolate interconversion"/>
    <property type="evidence" value="ECO:0007669"/>
    <property type="project" value="TreeGrafter"/>
</dbReference>
<dbReference type="PANTHER" id="PTHR23407">
    <property type="entry name" value="ATPASE INHIBITOR/5-FORMYLTETRAHYDROFOLATE CYCLO-LIGASE"/>
    <property type="match status" value="1"/>
</dbReference>
<dbReference type="SUPFAM" id="SSF100950">
    <property type="entry name" value="NagB/RpiA/CoA transferase-like"/>
    <property type="match status" value="1"/>
</dbReference>
<dbReference type="RefSeq" id="WP_055661199.1">
    <property type="nucleotide sequence ID" value="NZ_CXST01000005.1"/>
</dbReference>
<name>A0A0M6YC97_9HYPH</name>
<keyword evidence="5" id="KW-0460">Magnesium</keyword>
<evidence type="ECO:0000256" key="2">
    <source>
        <dbReference type="ARBA" id="ARBA00022741"/>
    </source>
</evidence>
<dbReference type="GO" id="GO:0046872">
    <property type="term" value="F:metal ion binding"/>
    <property type="evidence" value="ECO:0007669"/>
    <property type="project" value="UniProtKB-KW"/>
</dbReference>
<dbReference type="GO" id="GO:0030272">
    <property type="term" value="F:5-formyltetrahydrofolate cyclo-ligase activity"/>
    <property type="evidence" value="ECO:0007669"/>
    <property type="project" value="UniProtKB-EC"/>
</dbReference>
<evidence type="ECO:0000256" key="1">
    <source>
        <dbReference type="ARBA" id="ARBA00010638"/>
    </source>
</evidence>
<keyword evidence="5" id="KW-0479">Metal-binding</keyword>
<dbReference type="GO" id="GO:0005524">
    <property type="term" value="F:ATP binding"/>
    <property type="evidence" value="ECO:0007669"/>
    <property type="project" value="UniProtKB-KW"/>
</dbReference>
<keyword evidence="3 4" id="KW-0067">ATP-binding</keyword>
<evidence type="ECO:0000313" key="6">
    <source>
        <dbReference type="EMBL" id="CTQ47133.1"/>
    </source>
</evidence>
<dbReference type="PANTHER" id="PTHR23407:SF1">
    <property type="entry name" value="5-FORMYLTETRAHYDROFOLATE CYCLO-LIGASE"/>
    <property type="match status" value="1"/>
</dbReference>
<reference evidence="7" key="1">
    <citation type="submission" date="2015-07" db="EMBL/GenBank/DDBJ databases">
        <authorList>
            <person name="Rodrigo-Torres Lidia"/>
            <person name="Arahal R.David."/>
        </authorList>
    </citation>
    <scope>NUCLEOTIDE SEQUENCE [LARGE SCALE GENOMIC DNA]</scope>
    <source>
        <strain evidence="7">CECT 4801</strain>
    </source>
</reference>
<dbReference type="PIRSF" id="PIRSF006806">
    <property type="entry name" value="FTHF_cligase"/>
    <property type="match status" value="1"/>
</dbReference>
<proteinExistence type="inferred from homology"/>
<feature type="binding site" evidence="4">
    <location>
        <begin position="134"/>
        <end position="142"/>
    </location>
    <ligand>
        <name>ATP</name>
        <dbReference type="ChEBI" id="CHEBI:30616"/>
    </ligand>
</feature>
<dbReference type="AlphaFoldDB" id="A0A0M6YC97"/>
<dbReference type="InterPro" id="IPR024185">
    <property type="entry name" value="FTHF_cligase-like_sf"/>
</dbReference>
<dbReference type="Gene3D" id="3.40.50.10420">
    <property type="entry name" value="NagB/RpiA/CoA transferase-like"/>
    <property type="match status" value="1"/>
</dbReference>
<organism evidence="6 7">
    <name type="scientific">Roseibium aggregatum</name>
    <dbReference type="NCBI Taxonomy" id="187304"/>
    <lineage>
        <taxon>Bacteria</taxon>
        <taxon>Pseudomonadati</taxon>
        <taxon>Pseudomonadota</taxon>
        <taxon>Alphaproteobacteria</taxon>
        <taxon>Hyphomicrobiales</taxon>
        <taxon>Stappiaceae</taxon>
        <taxon>Roseibium</taxon>
    </lineage>
</organism>
<keyword evidence="2 4" id="KW-0547">Nucleotide-binding</keyword>
<dbReference type="EC" id="6.3.3.2" evidence="5"/>
<comment type="similarity">
    <text evidence="1 5">Belongs to the 5-formyltetrahydrofolate cyclo-ligase family.</text>
</comment>
<dbReference type="OrthoDB" id="9801938at2"/>
<feature type="binding site" evidence="4">
    <location>
        <position position="61"/>
    </location>
    <ligand>
        <name>substrate</name>
    </ligand>
</feature>
<sequence>MTDLSSIAAEKDSLRKQVLARRKAMPEVERIEHSLMLSDHAEDLPLPAGAVVAGFWPIRDEIDPRPLMDRLRQLGHPLCLPVMTGPSLIFRRLERDTELVSAGFGTSEPGPSAGEVRPDVLLMPLAGFDGKGTRIGYGKAFYDITIAQLQHSGPLLCVGLAFSVQEVDRVPAEAHDKPLNGILTEQGYRAFG</sequence>
<gene>
    <name evidence="6" type="ORF">LAL4801_05594</name>
</gene>
<accession>A0A0M6YC97</accession>
<dbReference type="EMBL" id="CXST01000005">
    <property type="protein sequence ID" value="CTQ47133.1"/>
    <property type="molecule type" value="Genomic_DNA"/>
</dbReference>
<protein>
    <recommendedName>
        <fullName evidence="5">5-formyltetrahydrofolate cyclo-ligase</fullName>
        <ecNumber evidence="5">6.3.3.2</ecNumber>
    </recommendedName>
</protein>
<dbReference type="InterPro" id="IPR002698">
    <property type="entry name" value="FTHF_cligase"/>
</dbReference>
<dbReference type="Proteomes" id="UP000048926">
    <property type="component" value="Unassembled WGS sequence"/>
</dbReference>
<dbReference type="InterPro" id="IPR037171">
    <property type="entry name" value="NagB/RpiA_transferase-like"/>
</dbReference>
<evidence type="ECO:0000256" key="4">
    <source>
        <dbReference type="PIRSR" id="PIRSR006806-1"/>
    </source>
</evidence>
<evidence type="ECO:0000313" key="7">
    <source>
        <dbReference type="Proteomes" id="UP000048926"/>
    </source>
</evidence>
<dbReference type="Pfam" id="PF01812">
    <property type="entry name" value="5-FTHF_cyc-lig"/>
    <property type="match status" value="1"/>
</dbReference>
<comment type="catalytic activity">
    <reaction evidence="5">
        <text>(6S)-5-formyl-5,6,7,8-tetrahydrofolate + ATP = (6R)-5,10-methenyltetrahydrofolate + ADP + phosphate</text>
        <dbReference type="Rhea" id="RHEA:10488"/>
        <dbReference type="ChEBI" id="CHEBI:30616"/>
        <dbReference type="ChEBI" id="CHEBI:43474"/>
        <dbReference type="ChEBI" id="CHEBI:57455"/>
        <dbReference type="ChEBI" id="CHEBI:57457"/>
        <dbReference type="ChEBI" id="CHEBI:456216"/>
        <dbReference type="EC" id="6.3.3.2"/>
    </reaction>
</comment>
<evidence type="ECO:0000256" key="5">
    <source>
        <dbReference type="RuleBase" id="RU361279"/>
    </source>
</evidence>
<keyword evidence="7" id="KW-1185">Reference proteome</keyword>
<dbReference type="STRING" id="187304.B0E33_16370"/>